<proteinExistence type="predicted"/>
<dbReference type="Proteomes" id="UP000749646">
    <property type="component" value="Unassembled WGS sequence"/>
</dbReference>
<organism evidence="2 3">
    <name type="scientific">Modicella reniformis</name>
    <dbReference type="NCBI Taxonomy" id="1440133"/>
    <lineage>
        <taxon>Eukaryota</taxon>
        <taxon>Fungi</taxon>
        <taxon>Fungi incertae sedis</taxon>
        <taxon>Mucoromycota</taxon>
        <taxon>Mortierellomycotina</taxon>
        <taxon>Mortierellomycetes</taxon>
        <taxon>Mortierellales</taxon>
        <taxon>Mortierellaceae</taxon>
        <taxon>Modicella</taxon>
    </lineage>
</organism>
<sequence length="275" mass="30763">MHISVLSITTARFLSFSTDVQGTAKSIFKEDDELFQAMQQSINKVAATNPSNISIFTEVKANEFSVEIATCVRRELKPMLCLYASINGFVLMPQEDVTEIHEVHGIRLPGINSTSYAAMSINHVPQFSDGEWVYHSIETLRNNTFTASEYMARLGLNFYIDKVSGMTYMLYDPLKEGVRVPNWLAYSTIVVITICFCFWVSIMILLRGSHADSLYKNISRQLASKAKTTGTSIMRSTTNPLTIEGISLMCGQDELTFEVDGLGLNLGIMDDDELF</sequence>
<evidence type="ECO:0000256" key="1">
    <source>
        <dbReference type="SAM" id="Phobius"/>
    </source>
</evidence>
<accession>A0A9P6MEE7</accession>
<name>A0A9P6MEE7_9FUNG</name>
<gene>
    <name evidence="2" type="ORF">BGZ65_009293</name>
</gene>
<evidence type="ECO:0000313" key="3">
    <source>
        <dbReference type="Proteomes" id="UP000749646"/>
    </source>
</evidence>
<reference evidence="2" key="1">
    <citation type="journal article" date="2020" name="Fungal Divers.">
        <title>Resolving the Mortierellaceae phylogeny through synthesis of multi-gene phylogenetics and phylogenomics.</title>
        <authorList>
            <person name="Vandepol N."/>
            <person name="Liber J."/>
            <person name="Desiro A."/>
            <person name="Na H."/>
            <person name="Kennedy M."/>
            <person name="Barry K."/>
            <person name="Grigoriev I.V."/>
            <person name="Miller A.N."/>
            <person name="O'Donnell K."/>
            <person name="Stajich J.E."/>
            <person name="Bonito G."/>
        </authorList>
    </citation>
    <scope>NUCLEOTIDE SEQUENCE</scope>
    <source>
        <strain evidence="2">MES-2147</strain>
    </source>
</reference>
<keyword evidence="1" id="KW-1133">Transmembrane helix</keyword>
<dbReference type="AlphaFoldDB" id="A0A9P6MEE7"/>
<dbReference type="OrthoDB" id="2405755at2759"/>
<evidence type="ECO:0000313" key="2">
    <source>
        <dbReference type="EMBL" id="KAF9995082.1"/>
    </source>
</evidence>
<feature type="transmembrane region" description="Helical" evidence="1">
    <location>
        <begin position="183"/>
        <end position="206"/>
    </location>
</feature>
<keyword evidence="1" id="KW-0812">Transmembrane</keyword>
<protein>
    <submittedName>
        <fullName evidence="2">Uncharacterized protein</fullName>
    </submittedName>
</protein>
<dbReference type="EMBL" id="JAAAHW010001428">
    <property type="protein sequence ID" value="KAF9995082.1"/>
    <property type="molecule type" value="Genomic_DNA"/>
</dbReference>
<keyword evidence="3" id="KW-1185">Reference proteome</keyword>
<comment type="caution">
    <text evidence="2">The sequence shown here is derived from an EMBL/GenBank/DDBJ whole genome shotgun (WGS) entry which is preliminary data.</text>
</comment>
<keyword evidence="1" id="KW-0472">Membrane</keyword>